<organism evidence="13 14">
    <name type="scientific">Brevibacillus fluminis</name>
    <dbReference type="NCBI Taxonomy" id="511487"/>
    <lineage>
        <taxon>Bacteria</taxon>
        <taxon>Bacillati</taxon>
        <taxon>Bacillota</taxon>
        <taxon>Bacilli</taxon>
        <taxon>Bacillales</taxon>
        <taxon>Paenibacillaceae</taxon>
        <taxon>Brevibacillus</taxon>
    </lineage>
</organism>
<evidence type="ECO:0000256" key="3">
    <source>
        <dbReference type="ARBA" id="ARBA00022692"/>
    </source>
</evidence>
<dbReference type="OrthoDB" id="7870694at2"/>
<evidence type="ECO:0000259" key="12">
    <source>
        <dbReference type="Pfam" id="PF01435"/>
    </source>
</evidence>
<dbReference type="EMBL" id="RHHQ01000007">
    <property type="protein sequence ID" value="RNB90261.1"/>
    <property type="molecule type" value="Genomic_DNA"/>
</dbReference>
<dbReference type="InterPro" id="IPR050083">
    <property type="entry name" value="HtpX_protease"/>
</dbReference>
<dbReference type="Proteomes" id="UP000271031">
    <property type="component" value="Unassembled WGS sequence"/>
</dbReference>
<evidence type="ECO:0000313" key="14">
    <source>
        <dbReference type="Proteomes" id="UP000271031"/>
    </source>
</evidence>
<keyword evidence="4" id="KW-0479">Metal-binding</keyword>
<reference evidence="13 14" key="1">
    <citation type="submission" date="2018-10" db="EMBL/GenBank/DDBJ databases">
        <title>Phylogenomics of Brevibacillus.</title>
        <authorList>
            <person name="Dunlap C."/>
        </authorList>
    </citation>
    <scope>NUCLEOTIDE SEQUENCE [LARGE SCALE GENOMIC DNA]</scope>
    <source>
        <strain evidence="13 14">JCM 15716</strain>
    </source>
</reference>
<keyword evidence="2 10" id="KW-0645">Protease</keyword>
<keyword evidence="14" id="KW-1185">Reference proteome</keyword>
<comment type="similarity">
    <text evidence="10">Belongs to the peptidase M48 family.</text>
</comment>
<evidence type="ECO:0000256" key="1">
    <source>
        <dbReference type="ARBA" id="ARBA00022475"/>
    </source>
</evidence>
<keyword evidence="9 11" id="KW-0472">Membrane</keyword>
<dbReference type="PANTHER" id="PTHR43221:SF2">
    <property type="entry name" value="PROTEASE HTPX HOMOLOG"/>
    <property type="match status" value="1"/>
</dbReference>
<dbReference type="CDD" id="cd07328">
    <property type="entry name" value="M48_Ste24p_like"/>
    <property type="match status" value="1"/>
</dbReference>
<keyword evidence="1" id="KW-1003">Cell membrane</keyword>
<evidence type="ECO:0000256" key="11">
    <source>
        <dbReference type="SAM" id="Phobius"/>
    </source>
</evidence>
<evidence type="ECO:0000256" key="6">
    <source>
        <dbReference type="ARBA" id="ARBA00022833"/>
    </source>
</evidence>
<proteinExistence type="inferred from homology"/>
<dbReference type="RefSeq" id="WP_122917189.1">
    <property type="nucleotide sequence ID" value="NZ_RHHQ01000007.1"/>
</dbReference>
<evidence type="ECO:0000256" key="5">
    <source>
        <dbReference type="ARBA" id="ARBA00022801"/>
    </source>
</evidence>
<keyword evidence="5 10" id="KW-0378">Hydrolase</keyword>
<feature type="transmembrane region" description="Helical" evidence="11">
    <location>
        <begin position="264"/>
        <end position="285"/>
    </location>
</feature>
<dbReference type="GO" id="GO:0004222">
    <property type="term" value="F:metalloendopeptidase activity"/>
    <property type="evidence" value="ECO:0007669"/>
    <property type="project" value="InterPro"/>
</dbReference>
<dbReference type="GO" id="GO:0046872">
    <property type="term" value="F:metal ion binding"/>
    <property type="evidence" value="ECO:0007669"/>
    <property type="project" value="UniProtKB-KW"/>
</dbReference>
<comment type="caution">
    <text evidence="13">The sequence shown here is derived from an EMBL/GenBank/DDBJ whole genome shotgun (WGS) entry which is preliminary data.</text>
</comment>
<feature type="transmembrane region" description="Helical" evidence="11">
    <location>
        <begin position="84"/>
        <end position="109"/>
    </location>
</feature>
<evidence type="ECO:0000256" key="8">
    <source>
        <dbReference type="ARBA" id="ARBA00023049"/>
    </source>
</evidence>
<sequence length="428" mass="48828">MLVNEREVTAETQPCPSCDGPVSIVKGYNPWCPACNWNLNPLRKEENDTLIQRYYRKAGKYFGDGLLQSVIQDPTRKTHALSTVFAYMIASMVHIIGVLVLLCGVWLAIVGWGKFFFLLGAGVCLLIAWVTRPRFGRQREEVLERSECPTLYKIVDEMAVLMGAKRIRGIAVNFDYNAAYGTYGLTRKSYVHLGLPLFSILQTQEQIALIAHELGHGVNRDTSRGFFVGTAIDTLCEWHYLIRPDRIIEQEGSFMDILMIPVNVLLLGLSNVVLGCIYLLSHLLWRDKQRAEFFADYLAASVSGLDAKLGLLEKLHLDHMFRFAVQKVAITKQQGNAFDEIRAQFKQIPLSELERVKRIERLTDARLDATHPPTSSRIEFLEAKGQHQPVYQISQEDQMRLEGELRKLEERLTAKFVSYYQNHPALMY</sequence>
<gene>
    <name evidence="13" type="ORF">EDM56_07025</name>
</gene>
<keyword evidence="6 10" id="KW-0862">Zinc</keyword>
<evidence type="ECO:0000256" key="10">
    <source>
        <dbReference type="RuleBase" id="RU003983"/>
    </source>
</evidence>
<keyword evidence="8 10" id="KW-0482">Metalloprotease</keyword>
<name>A0A3M8DS28_9BACL</name>
<dbReference type="AlphaFoldDB" id="A0A3M8DS28"/>
<evidence type="ECO:0000256" key="2">
    <source>
        <dbReference type="ARBA" id="ARBA00022670"/>
    </source>
</evidence>
<dbReference type="Gene3D" id="3.30.2010.10">
    <property type="entry name" value="Metalloproteases ('zincins'), catalytic domain"/>
    <property type="match status" value="1"/>
</dbReference>
<dbReference type="Pfam" id="PF01435">
    <property type="entry name" value="Peptidase_M48"/>
    <property type="match status" value="1"/>
</dbReference>
<keyword evidence="3 11" id="KW-0812">Transmembrane</keyword>
<keyword evidence="7 11" id="KW-1133">Transmembrane helix</keyword>
<dbReference type="PANTHER" id="PTHR43221">
    <property type="entry name" value="PROTEASE HTPX"/>
    <property type="match status" value="1"/>
</dbReference>
<protein>
    <recommendedName>
        <fullName evidence="12">Peptidase M48 domain-containing protein</fullName>
    </recommendedName>
</protein>
<evidence type="ECO:0000256" key="4">
    <source>
        <dbReference type="ARBA" id="ARBA00022723"/>
    </source>
</evidence>
<feature type="domain" description="Peptidase M48" evidence="12">
    <location>
        <begin position="178"/>
        <end position="383"/>
    </location>
</feature>
<evidence type="ECO:0000256" key="7">
    <source>
        <dbReference type="ARBA" id="ARBA00022989"/>
    </source>
</evidence>
<evidence type="ECO:0000313" key="13">
    <source>
        <dbReference type="EMBL" id="RNB90261.1"/>
    </source>
</evidence>
<dbReference type="GO" id="GO:0006508">
    <property type="term" value="P:proteolysis"/>
    <property type="evidence" value="ECO:0007669"/>
    <property type="project" value="UniProtKB-KW"/>
</dbReference>
<accession>A0A3M8DS28</accession>
<evidence type="ECO:0000256" key="9">
    <source>
        <dbReference type="ARBA" id="ARBA00023136"/>
    </source>
</evidence>
<feature type="transmembrane region" description="Helical" evidence="11">
    <location>
        <begin position="115"/>
        <end position="131"/>
    </location>
</feature>
<dbReference type="InterPro" id="IPR001915">
    <property type="entry name" value="Peptidase_M48"/>
</dbReference>
<comment type="cofactor">
    <cofactor evidence="10">
        <name>Zn(2+)</name>
        <dbReference type="ChEBI" id="CHEBI:29105"/>
    </cofactor>
    <text evidence="10">Binds 1 zinc ion per subunit.</text>
</comment>